<evidence type="ECO:0000256" key="7">
    <source>
        <dbReference type="ARBA" id="ARBA00023239"/>
    </source>
</evidence>
<evidence type="ECO:0000256" key="10">
    <source>
        <dbReference type="ARBA" id="ARBA00047838"/>
    </source>
</evidence>
<dbReference type="SUPFAM" id="SSF51366">
    <property type="entry name" value="Ribulose-phoshate binding barrel"/>
    <property type="match status" value="1"/>
</dbReference>
<name>A0A7T5UHD5_9BACT</name>
<gene>
    <name evidence="12" type="primary">hisF</name>
    <name evidence="12" type="ORF">HYS17_00520</name>
</gene>
<keyword evidence="7 12" id="KW-0456">Lyase</keyword>
<comment type="function">
    <text evidence="8">IGPS catalyzes the conversion of PRFAR and glutamine to IGP, AICAR and glutamate. The HisF subunit catalyzes the cyclization activity that produces IGP and AICAR from PRFAR using the ammonia provided by the HisH subunit.</text>
</comment>
<dbReference type="InterPro" id="IPR006062">
    <property type="entry name" value="His_biosynth"/>
</dbReference>
<comment type="subunit">
    <text evidence="3">Heterodimer of HisH and HisF.</text>
</comment>
<comment type="similarity">
    <text evidence="2 11">Belongs to the HisA/HisF family.</text>
</comment>
<dbReference type="InterPro" id="IPR013785">
    <property type="entry name" value="Aldolase_TIM"/>
</dbReference>
<evidence type="ECO:0000313" key="13">
    <source>
        <dbReference type="Proteomes" id="UP000595362"/>
    </source>
</evidence>
<dbReference type="GO" id="GO:0000107">
    <property type="term" value="F:imidazoleglycerol-phosphate synthase activity"/>
    <property type="evidence" value="ECO:0007669"/>
    <property type="project" value="InterPro"/>
</dbReference>
<protein>
    <recommendedName>
        <fullName evidence="4">imidazole glycerol-phosphate synthase</fullName>
        <ecNumber evidence="4">4.3.2.10</ecNumber>
    </recommendedName>
    <alternativeName>
        <fullName evidence="9">IGP synthase cyclase subunit</fullName>
    </alternativeName>
</protein>
<dbReference type="UniPathway" id="UPA00031">
    <property type="reaction ID" value="UER00010"/>
</dbReference>
<comment type="pathway">
    <text evidence="1">Amino-acid biosynthesis; L-histidine biosynthesis; L-histidine from 5-phospho-alpha-D-ribose 1-diphosphate: step 5/9.</text>
</comment>
<reference evidence="12 13" key="1">
    <citation type="submission" date="2020-07" db="EMBL/GenBank/DDBJ databases">
        <title>Huge and variable diversity of episymbiotic CPR bacteria and DPANN archaea in groundwater ecosystems.</title>
        <authorList>
            <person name="He C.Y."/>
            <person name="Keren R."/>
            <person name="Whittaker M."/>
            <person name="Farag I.F."/>
            <person name="Doudna J."/>
            <person name="Cate J.H.D."/>
            <person name="Banfield J.F."/>
        </authorList>
    </citation>
    <scope>NUCLEOTIDE SEQUENCE [LARGE SCALE GENOMIC DNA]</scope>
    <source>
        <strain evidence="12">NC_groundwater_70_Ag_B-0.1um_54_66</strain>
    </source>
</reference>
<dbReference type="Proteomes" id="UP000595362">
    <property type="component" value="Chromosome"/>
</dbReference>
<keyword evidence="5 11" id="KW-0028">Amino-acid biosynthesis</keyword>
<dbReference type="PANTHER" id="PTHR21235:SF2">
    <property type="entry name" value="IMIDAZOLE GLYCEROL PHOSPHATE SYNTHASE HISHF"/>
    <property type="match status" value="1"/>
</dbReference>
<evidence type="ECO:0000256" key="1">
    <source>
        <dbReference type="ARBA" id="ARBA00005091"/>
    </source>
</evidence>
<dbReference type="GO" id="GO:0000105">
    <property type="term" value="P:L-histidine biosynthetic process"/>
    <property type="evidence" value="ECO:0007669"/>
    <property type="project" value="UniProtKB-UniPathway"/>
</dbReference>
<dbReference type="CDD" id="cd04731">
    <property type="entry name" value="HisF"/>
    <property type="match status" value="1"/>
</dbReference>
<dbReference type="Gene3D" id="3.20.20.70">
    <property type="entry name" value="Aldolase class I"/>
    <property type="match status" value="1"/>
</dbReference>
<dbReference type="AlphaFoldDB" id="A0A7T5UHD5"/>
<accession>A0A7T5UHD5</accession>
<evidence type="ECO:0000256" key="2">
    <source>
        <dbReference type="ARBA" id="ARBA00009667"/>
    </source>
</evidence>
<dbReference type="InterPro" id="IPR050064">
    <property type="entry name" value="IGPS_HisA/HisF"/>
</dbReference>
<dbReference type="GO" id="GO:0016829">
    <property type="term" value="F:lyase activity"/>
    <property type="evidence" value="ECO:0007669"/>
    <property type="project" value="UniProtKB-KW"/>
</dbReference>
<organism evidence="12 13">
    <name type="scientific">Micavibrio aeruginosavorus</name>
    <dbReference type="NCBI Taxonomy" id="349221"/>
    <lineage>
        <taxon>Bacteria</taxon>
        <taxon>Pseudomonadati</taxon>
        <taxon>Bdellovibrionota</taxon>
        <taxon>Bdellovibrionia</taxon>
        <taxon>Bdellovibrionales</taxon>
        <taxon>Pseudobdellovibrionaceae</taxon>
        <taxon>Micavibrio</taxon>
    </lineage>
</organism>
<dbReference type="Pfam" id="PF00977">
    <property type="entry name" value="His_biosynth"/>
    <property type="match status" value="1"/>
</dbReference>
<evidence type="ECO:0000256" key="4">
    <source>
        <dbReference type="ARBA" id="ARBA00012809"/>
    </source>
</evidence>
<keyword evidence="6 11" id="KW-0368">Histidine biosynthesis</keyword>
<dbReference type="EC" id="4.3.2.10" evidence="4"/>
<dbReference type="InterPro" id="IPR011060">
    <property type="entry name" value="RibuloseP-bd_barrel"/>
</dbReference>
<sequence length="294" mass="32517">MAVPRIIPVLMHKNGRLVLSRRFEVHQDIGDPYHIIDRYKCWDLDELIYLDITPHWQSGCPEEIFERYVETIKKASRNCFIPLTAGGGICTVDQMHQLIKAGADRVMINTRALLEPGLITAAAHTFGAQAVIVGIDVRTNPAGGYDIYARGGKVKSNLKLVDWLHQAADLGAGEFFINHIDRDGMATGYDMELVKFVKSATDLPLIICGGAGKWDDMIPVLSHGIGAVAAANIFAYTELSYAEAKKGISQACKMRPATIGMDYAQSRRERERGSRLGAEKTVLWRELDKGGLME</sequence>
<comment type="catalytic activity">
    <reaction evidence="10">
        <text>5-[(5-phospho-1-deoxy-D-ribulos-1-ylimino)methylamino]-1-(5-phospho-beta-D-ribosyl)imidazole-4-carboxamide + L-glutamine = D-erythro-1-(imidazol-4-yl)glycerol 3-phosphate + 5-amino-1-(5-phospho-beta-D-ribosyl)imidazole-4-carboxamide + L-glutamate + H(+)</text>
        <dbReference type="Rhea" id="RHEA:24793"/>
        <dbReference type="ChEBI" id="CHEBI:15378"/>
        <dbReference type="ChEBI" id="CHEBI:29985"/>
        <dbReference type="ChEBI" id="CHEBI:58278"/>
        <dbReference type="ChEBI" id="CHEBI:58359"/>
        <dbReference type="ChEBI" id="CHEBI:58475"/>
        <dbReference type="ChEBI" id="CHEBI:58525"/>
        <dbReference type="EC" id="4.3.2.10"/>
    </reaction>
</comment>
<dbReference type="InterPro" id="IPR004651">
    <property type="entry name" value="HisF"/>
</dbReference>
<evidence type="ECO:0000256" key="8">
    <source>
        <dbReference type="ARBA" id="ARBA00025475"/>
    </source>
</evidence>
<evidence type="ECO:0000313" key="12">
    <source>
        <dbReference type="EMBL" id="QQG36310.1"/>
    </source>
</evidence>
<evidence type="ECO:0000256" key="6">
    <source>
        <dbReference type="ARBA" id="ARBA00023102"/>
    </source>
</evidence>
<dbReference type="EMBL" id="CP066681">
    <property type="protein sequence ID" value="QQG36310.1"/>
    <property type="molecule type" value="Genomic_DNA"/>
</dbReference>
<proteinExistence type="inferred from homology"/>
<evidence type="ECO:0000256" key="11">
    <source>
        <dbReference type="RuleBase" id="RU003657"/>
    </source>
</evidence>
<evidence type="ECO:0000256" key="3">
    <source>
        <dbReference type="ARBA" id="ARBA00011152"/>
    </source>
</evidence>
<evidence type="ECO:0000256" key="9">
    <source>
        <dbReference type="ARBA" id="ARBA00030264"/>
    </source>
</evidence>
<dbReference type="PANTHER" id="PTHR21235">
    <property type="entry name" value="IMIDAZOLE GLYCEROL PHOSPHATE SYNTHASE SUBUNIT HISF/H IGP SYNTHASE SUBUNIT HISF/H"/>
    <property type="match status" value="1"/>
</dbReference>
<evidence type="ECO:0000256" key="5">
    <source>
        <dbReference type="ARBA" id="ARBA00022605"/>
    </source>
</evidence>